<dbReference type="AlphaFoldDB" id="A0AAV5WY77"/>
<protein>
    <submittedName>
        <fullName evidence="1">Uncharacterized protein</fullName>
    </submittedName>
</protein>
<proteinExistence type="predicted"/>
<organism evidence="1 2">
    <name type="scientific">Pristionchus fissidentatus</name>
    <dbReference type="NCBI Taxonomy" id="1538716"/>
    <lineage>
        <taxon>Eukaryota</taxon>
        <taxon>Metazoa</taxon>
        <taxon>Ecdysozoa</taxon>
        <taxon>Nematoda</taxon>
        <taxon>Chromadorea</taxon>
        <taxon>Rhabditida</taxon>
        <taxon>Rhabditina</taxon>
        <taxon>Diplogasteromorpha</taxon>
        <taxon>Diplogasteroidea</taxon>
        <taxon>Neodiplogasteridae</taxon>
        <taxon>Pristionchus</taxon>
    </lineage>
</organism>
<accession>A0AAV5WY77</accession>
<evidence type="ECO:0000313" key="2">
    <source>
        <dbReference type="Proteomes" id="UP001432322"/>
    </source>
</evidence>
<reference evidence="1" key="1">
    <citation type="submission" date="2023-10" db="EMBL/GenBank/DDBJ databases">
        <title>Genome assembly of Pristionchus species.</title>
        <authorList>
            <person name="Yoshida K."/>
            <person name="Sommer R.J."/>
        </authorList>
    </citation>
    <scope>NUCLEOTIDE SEQUENCE</scope>
    <source>
        <strain evidence="1">RS5133</strain>
    </source>
</reference>
<feature type="non-terminal residue" evidence="1">
    <location>
        <position position="1"/>
    </location>
</feature>
<evidence type="ECO:0000313" key="1">
    <source>
        <dbReference type="EMBL" id="GMT35609.1"/>
    </source>
</evidence>
<gene>
    <name evidence="1" type="ORF">PFISCL1PPCAC_26906</name>
</gene>
<feature type="non-terminal residue" evidence="1">
    <location>
        <position position="104"/>
    </location>
</feature>
<name>A0AAV5WY77_9BILA</name>
<dbReference type="EMBL" id="BTSY01000007">
    <property type="protein sequence ID" value="GMT35609.1"/>
    <property type="molecule type" value="Genomic_DNA"/>
</dbReference>
<keyword evidence="2" id="KW-1185">Reference proteome</keyword>
<dbReference type="Proteomes" id="UP001432322">
    <property type="component" value="Unassembled WGS sequence"/>
</dbReference>
<sequence length="104" mass="12148">KGVTAIKETMKKKEIYKYECKRMGKVQITHISSLNDIIPAGIVDETGKDYKLKIGSLSTNFFDELEHPIWGENITKLFLIIREGHGMFVWVNRLQVRYFFHDTV</sequence>
<comment type="caution">
    <text evidence="1">The sequence shown here is derived from an EMBL/GenBank/DDBJ whole genome shotgun (WGS) entry which is preliminary data.</text>
</comment>